<keyword evidence="1" id="KW-1133">Transmembrane helix</keyword>
<proteinExistence type="predicted"/>
<evidence type="ECO:0000313" key="2">
    <source>
        <dbReference type="EMBL" id="KAG2577874.1"/>
    </source>
</evidence>
<comment type="caution">
    <text evidence="2">The sequence shown here is derived from an EMBL/GenBank/DDBJ whole genome shotgun (WGS) entry which is preliminary data.</text>
</comment>
<sequence>MRPRRCGRPRGQLGCCPFRSIGAHAGWRICRSRGSPALEGLWVDMARLLHHPRSRTQAASSTLNHGFFPNLQILRHGIVSCFILVMYVCCFILFSSLRHGIVSCFILDVFFAQYVCCFILFSPLQLV</sequence>
<dbReference type="AlphaFoldDB" id="A0A8T0QXJ7"/>
<dbReference type="EMBL" id="CM029048">
    <property type="protein sequence ID" value="KAG2577874.1"/>
    <property type="molecule type" value="Genomic_DNA"/>
</dbReference>
<name>A0A8T0QXJ7_PANVG</name>
<accession>A0A8T0QXJ7</accession>
<evidence type="ECO:0000256" key="1">
    <source>
        <dbReference type="SAM" id="Phobius"/>
    </source>
</evidence>
<keyword evidence="3" id="KW-1185">Reference proteome</keyword>
<feature type="transmembrane region" description="Helical" evidence="1">
    <location>
        <begin position="100"/>
        <end position="121"/>
    </location>
</feature>
<dbReference type="Proteomes" id="UP000823388">
    <property type="component" value="Chromosome 6N"/>
</dbReference>
<feature type="transmembrane region" description="Helical" evidence="1">
    <location>
        <begin position="73"/>
        <end position="94"/>
    </location>
</feature>
<organism evidence="2 3">
    <name type="scientific">Panicum virgatum</name>
    <name type="common">Blackwell switchgrass</name>
    <dbReference type="NCBI Taxonomy" id="38727"/>
    <lineage>
        <taxon>Eukaryota</taxon>
        <taxon>Viridiplantae</taxon>
        <taxon>Streptophyta</taxon>
        <taxon>Embryophyta</taxon>
        <taxon>Tracheophyta</taxon>
        <taxon>Spermatophyta</taxon>
        <taxon>Magnoliopsida</taxon>
        <taxon>Liliopsida</taxon>
        <taxon>Poales</taxon>
        <taxon>Poaceae</taxon>
        <taxon>PACMAD clade</taxon>
        <taxon>Panicoideae</taxon>
        <taxon>Panicodae</taxon>
        <taxon>Paniceae</taxon>
        <taxon>Panicinae</taxon>
        <taxon>Panicum</taxon>
        <taxon>Panicum sect. Hiantes</taxon>
    </lineage>
</organism>
<protein>
    <submittedName>
        <fullName evidence="2">Uncharacterized protein</fullName>
    </submittedName>
</protein>
<keyword evidence="1" id="KW-0472">Membrane</keyword>
<reference evidence="2" key="1">
    <citation type="submission" date="2020-05" db="EMBL/GenBank/DDBJ databases">
        <title>WGS assembly of Panicum virgatum.</title>
        <authorList>
            <person name="Lovell J.T."/>
            <person name="Jenkins J."/>
            <person name="Shu S."/>
            <person name="Juenger T.E."/>
            <person name="Schmutz J."/>
        </authorList>
    </citation>
    <scope>NUCLEOTIDE SEQUENCE</scope>
    <source>
        <strain evidence="2">AP13</strain>
    </source>
</reference>
<gene>
    <name evidence="2" type="ORF">PVAP13_6NG128903</name>
</gene>
<evidence type="ECO:0000313" key="3">
    <source>
        <dbReference type="Proteomes" id="UP000823388"/>
    </source>
</evidence>
<keyword evidence="1" id="KW-0812">Transmembrane</keyword>